<feature type="compositionally biased region" description="Polar residues" evidence="1">
    <location>
        <begin position="48"/>
        <end position="79"/>
    </location>
</feature>
<dbReference type="Proteomes" id="UP001212152">
    <property type="component" value="Unassembled WGS sequence"/>
</dbReference>
<dbReference type="EMBL" id="JADGJQ010000083">
    <property type="protein sequence ID" value="KAJ3171847.1"/>
    <property type="molecule type" value="Genomic_DNA"/>
</dbReference>
<feature type="compositionally biased region" description="Low complexity" evidence="1">
    <location>
        <begin position="1089"/>
        <end position="1101"/>
    </location>
</feature>
<reference evidence="2" key="1">
    <citation type="submission" date="2020-05" db="EMBL/GenBank/DDBJ databases">
        <title>Phylogenomic resolution of chytrid fungi.</title>
        <authorList>
            <person name="Stajich J.E."/>
            <person name="Amses K."/>
            <person name="Simmons R."/>
            <person name="Seto K."/>
            <person name="Myers J."/>
            <person name="Bonds A."/>
            <person name="Quandt C.A."/>
            <person name="Barry K."/>
            <person name="Liu P."/>
            <person name="Grigoriev I."/>
            <person name="Longcore J.E."/>
            <person name="James T.Y."/>
        </authorList>
    </citation>
    <scope>NUCLEOTIDE SEQUENCE</scope>
    <source>
        <strain evidence="2">JEL0379</strain>
    </source>
</reference>
<feature type="compositionally biased region" description="Low complexity" evidence="1">
    <location>
        <begin position="224"/>
        <end position="233"/>
    </location>
</feature>
<feature type="region of interest" description="Disordered" evidence="1">
    <location>
        <begin position="443"/>
        <end position="465"/>
    </location>
</feature>
<evidence type="ECO:0000313" key="2">
    <source>
        <dbReference type="EMBL" id="KAJ3171847.1"/>
    </source>
</evidence>
<feature type="compositionally biased region" description="Pro residues" evidence="1">
    <location>
        <begin position="159"/>
        <end position="170"/>
    </location>
</feature>
<dbReference type="Gene3D" id="1.25.40.10">
    <property type="entry name" value="Tetratricopeptide repeat domain"/>
    <property type="match status" value="2"/>
</dbReference>
<protein>
    <submittedName>
        <fullName evidence="2">Uncharacterized protein</fullName>
    </submittedName>
</protein>
<sequence>MSDPRRPQQTGSNGVYIPPRRNVPARSGTGIGRGSVSAHATVSYAGPATTTPASELNRAFTTPGPQIAPRTTSGGTVSIPSRGASAQAFPDRSSQIYPDRGGQTQDYAGGQGAPISGRMSYVPPPRRPAPELAPQQPQYQQYPGPSPMPYQPSSQYGYYPPPQPYQPPYQTPIYDQRPPSTFAMPNPAPVGGFNASLYPGPDPYLQNQPYANSQQPYAAYNGPSSASSASFSSTCNSPGETVYTTPTQAFPEPQFYAGGPNLDGDIGRRPTSLQLDSEVPPRRGAHRHTVSDSSIISVEDDDQHARFQQQASDFGQQSTNIPFIPPRSSGFMIPMRNASVQKPNIDTLLDEGAMAFAAPRHSITEALNKWRQARELAVKEKDLLREAKALSNMGCALRNLGHLQEGLSDLRESWDLSTRYVEEAAWKSNSLWLQLVMRHADIDSDAEPEETGNPTASRGSEDAHDCSQGPPIVIWFLQLTTNLGNAYYCLGQYQEAIQYHDMCKRLAEAILEEYPLPAQFTLGNLPRNASSASLSKAAWKAAENAGEGEGGSTNSSTAGVTGIGPSTKTKIKLSYLHRQTLLAESRSLTHLGLCHQQLGLDDEALETHQQAESIVSFYSARLLLASTSTRKASLTNPQDISTEMSAAEAATVANLGTSYHAKGRVPLALEFHQRAAKLFSNIGDRLSMAKEEANVGCLHIEVGKVVNALQWTREMEHPPSDIRPSKTPSTARHHDLAQELDLDECRKYWGPPRLENVNWGTGAPDEMAPEIIGQPLFDQGILALYEAEKVFRETDDWIGRDFVFANLAVGYVLLHQPYLALYYLSRLVHESSTESGSSDKSTPSNLFTSGPSDRVHRARGIPTFLFPHVYFTLTQALFILTRLQLEQPDRPLFPPSGSATAALDHGTGIPVMAYEPVERLLRAMELTSLSPETINDETLTETIEACRGVLADIVRLRSQTAETAMYAASANAESKRSEAIPCLDVVRQKNAIATATCGKIAWVLAGFPSRGGAAAPPRQSFSRLSFEEGQGAFAKYVVEIIGNAGAPPAELPFASLELVSPPKPPPPQGVVGTVVTVAHKLLQPPSPDNASQQSSSTLATLSNGNHPSPLLASVFALIADLVAYALHQHTRDVTAGVDLLGLLGVPILTSVSPGPSPIVATRDALLAAATRLYAAQIGICEPCALDFVRDLERFDGDDVGDIVFRSKKEAEALKRATGGAGAAAAATGPTIAPSQGLRVGSAVGVFPCPHYAWDD</sequence>
<feature type="region of interest" description="Disordered" evidence="1">
    <location>
        <begin position="1"/>
        <end position="187"/>
    </location>
</feature>
<dbReference type="InterPro" id="IPR019734">
    <property type="entry name" value="TPR_rpt"/>
</dbReference>
<evidence type="ECO:0000313" key="3">
    <source>
        <dbReference type="Proteomes" id="UP001212152"/>
    </source>
</evidence>
<feature type="region of interest" description="Disordered" evidence="1">
    <location>
        <begin position="215"/>
        <end position="291"/>
    </location>
</feature>
<dbReference type="InterPro" id="IPR011990">
    <property type="entry name" value="TPR-like_helical_dom_sf"/>
</dbReference>
<comment type="caution">
    <text evidence="2">The sequence shown here is derived from an EMBL/GenBank/DDBJ whole genome shotgun (WGS) entry which is preliminary data.</text>
</comment>
<name>A0AAD5XJ75_9FUNG</name>
<dbReference type="PANTHER" id="PTHR10098">
    <property type="entry name" value="RAPSYN-RELATED"/>
    <property type="match status" value="1"/>
</dbReference>
<dbReference type="AlphaFoldDB" id="A0AAD5XJ75"/>
<feature type="region of interest" description="Disordered" evidence="1">
    <location>
        <begin position="833"/>
        <end position="852"/>
    </location>
</feature>
<organism evidence="2 3">
    <name type="scientific">Geranomyces variabilis</name>
    <dbReference type="NCBI Taxonomy" id="109894"/>
    <lineage>
        <taxon>Eukaryota</taxon>
        <taxon>Fungi</taxon>
        <taxon>Fungi incertae sedis</taxon>
        <taxon>Chytridiomycota</taxon>
        <taxon>Chytridiomycota incertae sedis</taxon>
        <taxon>Chytridiomycetes</taxon>
        <taxon>Spizellomycetales</taxon>
        <taxon>Powellomycetaceae</taxon>
        <taxon>Geranomyces</taxon>
    </lineage>
</organism>
<keyword evidence="3" id="KW-1185">Reference proteome</keyword>
<dbReference type="Pfam" id="PF13374">
    <property type="entry name" value="TPR_10"/>
    <property type="match status" value="1"/>
</dbReference>
<dbReference type="SUPFAM" id="SSF48452">
    <property type="entry name" value="TPR-like"/>
    <property type="match status" value="1"/>
</dbReference>
<dbReference type="SMART" id="SM00028">
    <property type="entry name" value="TPR"/>
    <property type="match status" value="4"/>
</dbReference>
<accession>A0AAD5XJ75</accession>
<feature type="compositionally biased region" description="Polar residues" evidence="1">
    <location>
        <begin position="234"/>
        <end position="248"/>
    </location>
</feature>
<evidence type="ECO:0000256" key="1">
    <source>
        <dbReference type="SAM" id="MobiDB-lite"/>
    </source>
</evidence>
<feature type="region of interest" description="Disordered" evidence="1">
    <location>
        <begin position="1082"/>
        <end position="1101"/>
    </location>
</feature>
<feature type="compositionally biased region" description="Low complexity" evidence="1">
    <location>
        <begin position="833"/>
        <end position="844"/>
    </location>
</feature>
<proteinExistence type="predicted"/>
<gene>
    <name evidence="2" type="ORF">HDU87_008235</name>
</gene>
<feature type="compositionally biased region" description="Polar residues" evidence="1">
    <location>
        <begin position="92"/>
        <end position="106"/>
    </location>
</feature>
<feature type="compositionally biased region" description="Low complexity" evidence="1">
    <location>
        <begin position="130"/>
        <end position="143"/>
    </location>
</feature>